<dbReference type="AlphaFoldDB" id="A0AAW6CB28"/>
<feature type="compositionally biased region" description="Basic and acidic residues" evidence="1">
    <location>
        <begin position="1"/>
        <end position="24"/>
    </location>
</feature>
<evidence type="ECO:0000256" key="1">
    <source>
        <dbReference type="SAM" id="MobiDB-lite"/>
    </source>
</evidence>
<evidence type="ECO:0000313" key="3">
    <source>
        <dbReference type="Proteomes" id="UP001211006"/>
    </source>
</evidence>
<proteinExistence type="predicted"/>
<dbReference type="Pfam" id="PF12083">
    <property type="entry name" value="DUF3560"/>
    <property type="match status" value="1"/>
</dbReference>
<gene>
    <name evidence="2" type="ORF">PND83_20895</name>
</gene>
<reference evidence="2" key="1">
    <citation type="submission" date="2023-01" db="EMBL/GenBank/DDBJ databases">
        <title>Human gut microbiome strain richness.</title>
        <authorList>
            <person name="Chen-Liaw A."/>
        </authorList>
    </citation>
    <scope>NUCLEOTIDE SEQUENCE</scope>
    <source>
        <strain evidence="2">2225st1_A6_2225SCRN_200828</strain>
    </source>
</reference>
<evidence type="ECO:0000313" key="2">
    <source>
        <dbReference type="EMBL" id="MDB7908446.1"/>
    </source>
</evidence>
<dbReference type="EMBL" id="JAQLWO010000033">
    <property type="protein sequence ID" value="MDB7908446.1"/>
    <property type="molecule type" value="Genomic_DNA"/>
</dbReference>
<comment type="caution">
    <text evidence="2">The sequence shown here is derived from an EMBL/GenBank/DDBJ whole genome shotgun (WGS) entry which is preliminary data.</text>
</comment>
<dbReference type="InterPro" id="IPR021944">
    <property type="entry name" value="DUF3560"/>
</dbReference>
<feature type="region of interest" description="Disordered" evidence="1">
    <location>
        <begin position="1"/>
        <end position="58"/>
    </location>
</feature>
<dbReference type="Proteomes" id="UP001211006">
    <property type="component" value="Unassembled WGS sequence"/>
</dbReference>
<name>A0AAW6CB28_FLAPL</name>
<protein>
    <submittedName>
        <fullName evidence="2">DUF3560 domain-containing protein</fullName>
    </submittedName>
</protein>
<sequence>MSIGRQDYEERREARADRLEERAQKAAGKAADAFRRSEDAVRGIPAGQPILPGARGIPQRRAQERSWKLIGASVKNDRKADYLRSRADAVRENTAISGDDPEALEKLEKKLVTLQAAQERDKALNTYYRKNKTVKGFEGISDEGAAKIDVGLAGLREALRHPVPAFQLSNRNAEISRLKKRIEQLRRVDGMEHVEIPFAGGVLMTNEEINRVQIIFDDKPDETLRARLKANGFRWAPSEGAWQTQRTPAALRRARLILGIIND</sequence>
<feature type="compositionally biased region" description="Basic and acidic residues" evidence="1">
    <location>
        <begin position="32"/>
        <end position="41"/>
    </location>
</feature>
<accession>A0AAW6CB28</accession>
<organism evidence="2 3">
    <name type="scientific">Flavonifractor plautii</name>
    <name type="common">Fusobacterium plautii</name>
    <dbReference type="NCBI Taxonomy" id="292800"/>
    <lineage>
        <taxon>Bacteria</taxon>
        <taxon>Bacillati</taxon>
        <taxon>Bacillota</taxon>
        <taxon>Clostridia</taxon>
        <taxon>Eubacteriales</taxon>
        <taxon>Oscillospiraceae</taxon>
        <taxon>Flavonifractor</taxon>
    </lineage>
</organism>
<dbReference type="RefSeq" id="WP_271908705.1">
    <property type="nucleotide sequence ID" value="NZ_JAQLWN010000029.1"/>
</dbReference>